<dbReference type="SUPFAM" id="SSF51395">
    <property type="entry name" value="FMN-linked oxidoreductases"/>
    <property type="match status" value="1"/>
</dbReference>
<dbReference type="Gene3D" id="3.20.20.70">
    <property type="entry name" value="Aldolase class I"/>
    <property type="match status" value="1"/>
</dbReference>
<dbReference type="InterPro" id="IPR013785">
    <property type="entry name" value="Aldolase_TIM"/>
</dbReference>
<name>A0ABU3PG64_9BURK</name>
<keyword evidence="2" id="KW-0560">Oxidoreductase</keyword>
<comment type="caution">
    <text evidence="4">The sequence shown here is derived from an EMBL/GenBank/DDBJ whole genome shotgun (WGS) entry which is preliminary data.</text>
</comment>
<protein>
    <submittedName>
        <fullName evidence="4">NADH:flavin oxidoreductase/NADH oxidase family protein</fullName>
    </submittedName>
</protein>
<dbReference type="Pfam" id="PF00724">
    <property type="entry name" value="Oxidored_FMN"/>
    <property type="match status" value="1"/>
</dbReference>
<proteinExistence type="predicted"/>
<organism evidence="4 5">
    <name type="scientific">Roseateles aquae</name>
    <dbReference type="NCBI Taxonomy" id="3077235"/>
    <lineage>
        <taxon>Bacteria</taxon>
        <taxon>Pseudomonadati</taxon>
        <taxon>Pseudomonadota</taxon>
        <taxon>Betaproteobacteria</taxon>
        <taxon>Burkholderiales</taxon>
        <taxon>Sphaerotilaceae</taxon>
        <taxon>Roseateles</taxon>
    </lineage>
</organism>
<keyword evidence="5" id="KW-1185">Reference proteome</keyword>
<dbReference type="Proteomes" id="UP001246372">
    <property type="component" value="Unassembled WGS sequence"/>
</dbReference>
<evidence type="ECO:0000256" key="1">
    <source>
        <dbReference type="ARBA" id="ARBA00022630"/>
    </source>
</evidence>
<reference evidence="4" key="1">
    <citation type="submission" date="2023-09" db="EMBL/GenBank/DDBJ databases">
        <title>Paucibacter sp. APW11 Genome sequencing and assembly.</title>
        <authorList>
            <person name="Kim I."/>
        </authorList>
    </citation>
    <scope>NUCLEOTIDE SEQUENCE</scope>
    <source>
        <strain evidence="4">APW11</strain>
    </source>
</reference>
<sequence>MKTDALFDPLRLPNGRQLPNRLAKAAMEEGLAEAGQLPGPAIASLYQRWAEGGAGLLITGNVMVDGAAMTGPAGIALEAQTPLDGFKHWAAAVHRHAPAGTQLWMQINHPGRQVFAAMGETAWAPSAVALQMGKHSKLFAQPQALGEAQIAGVIERFVQTALQAQAAGFDGVQIHAAHGYLLSQFLSPLANQRTDRWGGPIEHRARLLLDIVDAVRAAVRPDFGVGVKLNSADFQRGGFSEADARQVVELLNGRGLDLLELSGGSYESPAMQGRTADGRTLAREAYFLEFARELASVAQMPVMTTGGIARPEIARQVLASGVALVGLGTALAMAPDLPRRWREGSPLTAPRPQVGWKDKTLASIATMALVRRQLHRMSAGGLPSAADSPLFTLLLDQWRNKRQTARYRRWRAAL</sequence>
<dbReference type="CDD" id="cd04733">
    <property type="entry name" value="OYE_like_2_FMN"/>
    <property type="match status" value="1"/>
</dbReference>
<evidence type="ECO:0000313" key="4">
    <source>
        <dbReference type="EMBL" id="MDT9001577.1"/>
    </source>
</evidence>
<dbReference type="PANTHER" id="PTHR43656:SF2">
    <property type="entry name" value="BINDING OXIDOREDUCTASE, PUTATIVE (AFU_ORTHOLOGUE AFUA_2G08260)-RELATED"/>
    <property type="match status" value="1"/>
</dbReference>
<evidence type="ECO:0000256" key="2">
    <source>
        <dbReference type="ARBA" id="ARBA00023002"/>
    </source>
</evidence>
<dbReference type="EMBL" id="JAVXZY010000010">
    <property type="protein sequence ID" value="MDT9001577.1"/>
    <property type="molecule type" value="Genomic_DNA"/>
</dbReference>
<dbReference type="PANTHER" id="PTHR43656">
    <property type="entry name" value="BINDING OXIDOREDUCTASE, PUTATIVE (AFU_ORTHOLOGUE AFUA_2G08260)-RELATED"/>
    <property type="match status" value="1"/>
</dbReference>
<dbReference type="InterPro" id="IPR001155">
    <property type="entry name" value="OxRdtase_FMN_N"/>
</dbReference>
<gene>
    <name evidence="4" type="ORF">RQP53_20035</name>
</gene>
<keyword evidence="1" id="KW-0285">Flavoprotein</keyword>
<evidence type="ECO:0000313" key="5">
    <source>
        <dbReference type="Proteomes" id="UP001246372"/>
    </source>
</evidence>
<evidence type="ECO:0000259" key="3">
    <source>
        <dbReference type="Pfam" id="PF00724"/>
    </source>
</evidence>
<feature type="domain" description="NADH:flavin oxidoreductase/NADH oxidase N-terminal" evidence="3">
    <location>
        <begin position="6"/>
        <end position="346"/>
    </location>
</feature>
<dbReference type="InterPro" id="IPR051799">
    <property type="entry name" value="NADH_flavin_oxidoreductase"/>
</dbReference>
<dbReference type="RefSeq" id="WP_315652464.1">
    <property type="nucleotide sequence ID" value="NZ_JAVXZY010000010.1"/>
</dbReference>
<accession>A0ABU3PG64</accession>